<dbReference type="RefSeq" id="WP_247956165.1">
    <property type="nucleotide sequence ID" value="NZ_CP078077.1"/>
</dbReference>
<keyword evidence="1" id="KW-0378">Hydrolase</keyword>
<keyword evidence="2" id="KW-1185">Reference proteome</keyword>
<dbReference type="InterPro" id="IPR029058">
    <property type="entry name" value="AB_hydrolase_fold"/>
</dbReference>
<accession>A0ABY4IS64</accession>
<dbReference type="Proteomes" id="UP000831963">
    <property type="component" value="Chromosome"/>
</dbReference>
<proteinExistence type="predicted"/>
<dbReference type="SUPFAM" id="SSF53474">
    <property type="entry name" value="alpha/beta-Hydrolases"/>
    <property type="match status" value="1"/>
</dbReference>
<name>A0ABY4IS64_9MICO</name>
<dbReference type="Gene3D" id="3.40.50.1820">
    <property type="entry name" value="alpha/beta hydrolase"/>
    <property type="match status" value="1"/>
</dbReference>
<sequence>MTDCAIRKAAWWAADYAYAGYWQARAFLSRSSAEAYAEGERAPLVILPGVYETWRFLEPLVARLNDRGHRVHVLETLERSQRPVAEMAALVEDYLDENDLHDVILVAHSKGGLAGKMVMTGREGARVRAMLAVATPFRGSRYARRIPSRTLRAFSPEDPGIVALSRSVDANARIVSIYAGFDPHIPEGSELPGAKNVRLDTGGHFRILADPRVVEELELMAG</sequence>
<reference evidence="1 2" key="1">
    <citation type="submission" date="2021-06" db="EMBL/GenBank/DDBJ databases">
        <title>Genome-based taxonomic framework of Microbacterium strains isolated from marine environment, the description of four new species and reclassification of four preexisting species.</title>
        <authorList>
            <person name="Lee S.D."/>
            <person name="Kim S.-M."/>
            <person name="Byeon Y.-S."/>
            <person name="Yang H.L."/>
            <person name="Kim I.S."/>
        </authorList>
    </citation>
    <scope>NUCLEOTIDE SEQUENCE [LARGE SCALE GENOMIC DNA]</scope>
    <source>
        <strain evidence="1 2">SSW1-36</strain>
    </source>
</reference>
<dbReference type="EMBL" id="CP078077">
    <property type="protein sequence ID" value="UPL15617.1"/>
    <property type="molecule type" value="Genomic_DNA"/>
</dbReference>
<organism evidence="1 2">
    <name type="scientific">Microbacterium galbinum</name>
    <dbReference type="NCBI Taxonomy" id="2851646"/>
    <lineage>
        <taxon>Bacteria</taxon>
        <taxon>Bacillati</taxon>
        <taxon>Actinomycetota</taxon>
        <taxon>Actinomycetes</taxon>
        <taxon>Micrococcales</taxon>
        <taxon>Microbacteriaceae</taxon>
        <taxon>Microbacterium</taxon>
    </lineage>
</organism>
<dbReference type="GO" id="GO:0016787">
    <property type="term" value="F:hydrolase activity"/>
    <property type="evidence" value="ECO:0007669"/>
    <property type="project" value="UniProtKB-KW"/>
</dbReference>
<evidence type="ECO:0000313" key="2">
    <source>
        <dbReference type="Proteomes" id="UP000831963"/>
    </source>
</evidence>
<protein>
    <submittedName>
        <fullName evidence="1">Alpha/beta hydrolase</fullName>
    </submittedName>
</protein>
<gene>
    <name evidence="1" type="ORF">KV396_14530</name>
</gene>
<evidence type="ECO:0000313" key="1">
    <source>
        <dbReference type="EMBL" id="UPL15617.1"/>
    </source>
</evidence>